<dbReference type="SUPFAM" id="SSF46689">
    <property type="entry name" value="Homeodomain-like"/>
    <property type="match status" value="1"/>
</dbReference>
<evidence type="ECO:0000313" key="6">
    <source>
        <dbReference type="EMBL" id="EIT70583.1"/>
    </source>
</evidence>
<dbReference type="STRING" id="1172194.WQQ_07200"/>
<dbReference type="Pfam" id="PF21306">
    <property type="entry name" value="TetR_C_40"/>
    <property type="match status" value="1"/>
</dbReference>
<dbReference type="AlphaFoldDB" id="I8T9S8"/>
<feature type="DNA-binding region" description="H-T-H motif" evidence="4">
    <location>
        <begin position="42"/>
        <end position="61"/>
    </location>
</feature>
<keyword evidence="1" id="KW-0805">Transcription regulation</keyword>
<dbReference type="InterPro" id="IPR049513">
    <property type="entry name" value="TetR_C_40"/>
</dbReference>
<proteinExistence type="predicted"/>
<feature type="domain" description="HTH tetR-type" evidence="5">
    <location>
        <begin position="19"/>
        <end position="79"/>
    </location>
</feature>
<evidence type="ECO:0000256" key="4">
    <source>
        <dbReference type="PROSITE-ProRule" id="PRU00335"/>
    </source>
</evidence>
<keyword evidence="2 4" id="KW-0238">DNA-binding</keyword>
<dbReference type="InterPro" id="IPR001647">
    <property type="entry name" value="HTH_TetR"/>
</dbReference>
<organism evidence="6 7">
    <name type="scientific">Hydrocarboniphaga effusa AP103</name>
    <dbReference type="NCBI Taxonomy" id="1172194"/>
    <lineage>
        <taxon>Bacteria</taxon>
        <taxon>Pseudomonadati</taxon>
        <taxon>Pseudomonadota</taxon>
        <taxon>Gammaproteobacteria</taxon>
        <taxon>Nevskiales</taxon>
        <taxon>Nevskiaceae</taxon>
        <taxon>Hydrocarboniphaga</taxon>
    </lineage>
</organism>
<dbReference type="EMBL" id="AKGD01000001">
    <property type="protein sequence ID" value="EIT70583.1"/>
    <property type="molecule type" value="Genomic_DNA"/>
</dbReference>
<keyword evidence="7" id="KW-1185">Reference proteome</keyword>
<evidence type="ECO:0000256" key="1">
    <source>
        <dbReference type="ARBA" id="ARBA00023015"/>
    </source>
</evidence>
<dbReference type="PROSITE" id="PS50977">
    <property type="entry name" value="HTH_TETR_2"/>
    <property type="match status" value="1"/>
</dbReference>
<dbReference type="PATRIC" id="fig|1172194.4.peg.686"/>
<comment type="caution">
    <text evidence="6">The sequence shown here is derived from an EMBL/GenBank/DDBJ whole genome shotgun (WGS) entry which is preliminary data.</text>
</comment>
<dbReference type="GO" id="GO:0000976">
    <property type="term" value="F:transcription cis-regulatory region binding"/>
    <property type="evidence" value="ECO:0007669"/>
    <property type="project" value="TreeGrafter"/>
</dbReference>
<evidence type="ECO:0000256" key="2">
    <source>
        <dbReference type="ARBA" id="ARBA00023125"/>
    </source>
</evidence>
<accession>I8T9S8</accession>
<dbReference type="GO" id="GO:0003700">
    <property type="term" value="F:DNA-binding transcription factor activity"/>
    <property type="evidence" value="ECO:0007669"/>
    <property type="project" value="TreeGrafter"/>
</dbReference>
<dbReference type="InterPro" id="IPR009057">
    <property type="entry name" value="Homeodomain-like_sf"/>
</dbReference>
<dbReference type="PANTHER" id="PTHR30055">
    <property type="entry name" value="HTH-TYPE TRANSCRIPTIONAL REGULATOR RUTR"/>
    <property type="match status" value="1"/>
</dbReference>
<gene>
    <name evidence="6" type="ORF">WQQ_07200</name>
</gene>
<reference evidence="6 7" key="1">
    <citation type="journal article" date="2012" name="J. Bacteriol.">
        <title>Genome Sequence of n-Alkane-Degrading Hydrocarboniphaga effusa Strain AP103T (ATCC BAA-332T).</title>
        <authorList>
            <person name="Chang H.K."/>
            <person name="Zylstra G.J."/>
            <person name="Chae J.C."/>
        </authorList>
    </citation>
    <scope>NUCLEOTIDE SEQUENCE [LARGE SCALE GENOMIC DNA]</scope>
    <source>
        <strain evidence="6 7">AP103</strain>
    </source>
</reference>
<evidence type="ECO:0000256" key="3">
    <source>
        <dbReference type="ARBA" id="ARBA00023163"/>
    </source>
</evidence>
<dbReference type="Pfam" id="PF00440">
    <property type="entry name" value="TetR_N"/>
    <property type="match status" value="1"/>
</dbReference>
<dbReference type="PRINTS" id="PR00455">
    <property type="entry name" value="HTHTETR"/>
</dbReference>
<evidence type="ECO:0000259" key="5">
    <source>
        <dbReference type="PROSITE" id="PS50977"/>
    </source>
</evidence>
<protein>
    <submittedName>
        <fullName evidence="6">TetR family transcriptional regulator</fullName>
    </submittedName>
</protein>
<name>I8T9S8_9GAMM</name>
<evidence type="ECO:0000313" key="7">
    <source>
        <dbReference type="Proteomes" id="UP000003704"/>
    </source>
</evidence>
<sequence length="222" mass="24268">MGDEQPREPREPRGARRRRETREKLIEAAFSLMAERGLDAVTINEITEAADVGIGSFYNHFESREALQAAVIDTVFEEFADHLDRLVVAIDDPAEVIAISVRHTVLRAQHEPLWGQFLVKEGLSTRALTRGLGARLARDIQRGIAKRRFSTPDPTMSLITLGAGVLGAIAAVLETQKPDSMLQSLGLDRGSAAERAAAMLLHGLGLSFDQADVIARLPLPEI</sequence>
<keyword evidence="3" id="KW-0804">Transcription</keyword>
<dbReference type="Proteomes" id="UP000003704">
    <property type="component" value="Unassembled WGS sequence"/>
</dbReference>
<dbReference type="InterPro" id="IPR050109">
    <property type="entry name" value="HTH-type_TetR-like_transc_reg"/>
</dbReference>
<dbReference type="Gene3D" id="1.10.357.10">
    <property type="entry name" value="Tetracycline Repressor, domain 2"/>
    <property type="match status" value="1"/>
</dbReference>
<dbReference type="PANTHER" id="PTHR30055:SF234">
    <property type="entry name" value="HTH-TYPE TRANSCRIPTIONAL REGULATOR BETI"/>
    <property type="match status" value="1"/>
</dbReference>